<gene>
    <name evidence="2" type="ORF">METZ01_LOCUS371631</name>
</gene>
<organism evidence="2">
    <name type="scientific">marine metagenome</name>
    <dbReference type="NCBI Taxonomy" id="408172"/>
    <lineage>
        <taxon>unclassified sequences</taxon>
        <taxon>metagenomes</taxon>
        <taxon>ecological metagenomes</taxon>
    </lineage>
</organism>
<feature type="non-terminal residue" evidence="2">
    <location>
        <position position="243"/>
    </location>
</feature>
<reference evidence="2" key="1">
    <citation type="submission" date="2018-05" db="EMBL/GenBank/DDBJ databases">
        <authorList>
            <person name="Lanie J.A."/>
            <person name="Ng W.-L."/>
            <person name="Kazmierczak K.M."/>
            <person name="Andrzejewski T.M."/>
            <person name="Davidsen T.M."/>
            <person name="Wayne K.J."/>
            <person name="Tettelin H."/>
            <person name="Glass J.I."/>
            <person name="Rusch D."/>
            <person name="Podicherti R."/>
            <person name="Tsui H.-C.T."/>
            <person name="Winkler M.E."/>
        </authorList>
    </citation>
    <scope>NUCLEOTIDE SEQUENCE</scope>
</reference>
<protein>
    <recommendedName>
        <fullName evidence="1">FMN-binding domain-containing protein</fullName>
    </recommendedName>
</protein>
<evidence type="ECO:0000313" key="2">
    <source>
        <dbReference type="EMBL" id="SVD18777.1"/>
    </source>
</evidence>
<dbReference type="GO" id="GO:0016020">
    <property type="term" value="C:membrane"/>
    <property type="evidence" value="ECO:0007669"/>
    <property type="project" value="InterPro"/>
</dbReference>
<dbReference type="SMART" id="SM00900">
    <property type="entry name" value="FMN_bind"/>
    <property type="match status" value="1"/>
</dbReference>
<dbReference type="InterPro" id="IPR007329">
    <property type="entry name" value="FMN-bd"/>
</dbReference>
<dbReference type="AlphaFoldDB" id="A0A382TBA5"/>
<sequence length="243" mass="26192">MTDKMFLKSRFVAQNHRKSPASTGLLEAVLLLVLFLHFGTSPLPSKANDSIDPQIKTGEAVKEAYGSAKIPQPDMATWYSGKSAEWLTDELRIQFFPKSTRAAGLEGEPPASEIFDDQTSLGFMFLTVDAVPSLGFSSLPFKIAVGLGLDGNITAATLLEHNEPIIDILLLDGLNKFTDQYTGVDIRRPWRVSLTKISYVSGQSDESMGASGTLDGISAATISAILFNEAILTSARLVARAHG</sequence>
<proteinExistence type="predicted"/>
<accession>A0A382TBA5</accession>
<dbReference type="EMBL" id="UINC01134934">
    <property type="protein sequence ID" value="SVD18777.1"/>
    <property type="molecule type" value="Genomic_DNA"/>
</dbReference>
<feature type="domain" description="FMN-binding" evidence="1">
    <location>
        <begin position="135"/>
        <end position="238"/>
    </location>
</feature>
<dbReference type="GO" id="GO:0010181">
    <property type="term" value="F:FMN binding"/>
    <property type="evidence" value="ECO:0007669"/>
    <property type="project" value="InterPro"/>
</dbReference>
<evidence type="ECO:0000259" key="1">
    <source>
        <dbReference type="SMART" id="SM00900"/>
    </source>
</evidence>
<name>A0A382TBA5_9ZZZZ</name>